<proteinExistence type="predicted"/>
<evidence type="ECO:0000313" key="2">
    <source>
        <dbReference type="Proteomes" id="UP000004995"/>
    </source>
</evidence>
<name>K3Z195_SETIT</name>
<evidence type="ECO:0000313" key="1">
    <source>
        <dbReference type="EnsemblPlants" id="KQL28124"/>
    </source>
</evidence>
<dbReference type="Gramene" id="KQL28124">
    <property type="protein sequence ID" value="KQL28124"/>
    <property type="gene ID" value="SETIT_020313mg"/>
</dbReference>
<dbReference type="InParanoid" id="K3Z195"/>
<keyword evidence="2" id="KW-1185">Reference proteome</keyword>
<dbReference type="HOGENOM" id="CLU_3351916_0_0_1"/>
<protein>
    <submittedName>
        <fullName evidence="1">Uncharacterized protein</fullName>
    </submittedName>
</protein>
<dbReference type="Proteomes" id="UP000004995">
    <property type="component" value="Unassembled WGS sequence"/>
</dbReference>
<sequence length="37" mass="4124">MIIIPSICAGSVVSINDLIIYRLSLSNVYIRCVYSFS</sequence>
<reference evidence="1" key="2">
    <citation type="submission" date="2018-08" db="UniProtKB">
        <authorList>
            <consortium name="EnsemblPlants"/>
        </authorList>
    </citation>
    <scope>IDENTIFICATION</scope>
    <source>
        <strain evidence="1">Yugu1</strain>
    </source>
</reference>
<organism evidence="1 2">
    <name type="scientific">Setaria italica</name>
    <name type="common">Foxtail millet</name>
    <name type="synonym">Panicum italicum</name>
    <dbReference type="NCBI Taxonomy" id="4555"/>
    <lineage>
        <taxon>Eukaryota</taxon>
        <taxon>Viridiplantae</taxon>
        <taxon>Streptophyta</taxon>
        <taxon>Embryophyta</taxon>
        <taxon>Tracheophyta</taxon>
        <taxon>Spermatophyta</taxon>
        <taxon>Magnoliopsida</taxon>
        <taxon>Liliopsida</taxon>
        <taxon>Poales</taxon>
        <taxon>Poaceae</taxon>
        <taxon>PACMAD clade</taxon>
        <taxon>Panicoideae</taxon>
        <taxon>Panicodae</taxon>
        <taxon>Paniceae</taxon>
        <taxon>Cenchrinae</taxon>
        <taxon>Setaria</taxon>
    </lineage>
</organism>
<dbReference type="AlphaFoldDB" id="K3Z195"/>
<accession>K3Z195</accession>
<reference evidence="2" key="1">
    <citation type="journal article" date="2012" name="Nat. Biotechnol.">
        <title>Reference genome sequence of the model plant Setaria.</title>
        <authorList>
            <person name="Bennetzen J.L."/>
            <person name="Schmutz J."/>
            <person name="Wang H."/>
            <person name="Percifield R."/>
            <person name="Hawkins J."/>
            <person name="Pontaroli A.C."/>
            <person name="Estep M."/>
            <person name="Feng L."/>
            <person name="Vaughn J.N."/>
            <person name="Grimwood J."/>
            <person name="Jenkins J."/>
            <person name="Barry K."/>
            <person name="Lindquist E."/>
            <person name="Hellsten U."/>
            <person name="Deshpande S."/>
            <person name="Wang X."/>
            <person name="Wu X."/>
            <person name="Mitros T."/>
            <person name="Triplett J."/>
            <person name="Yang X."/>
            <person name="Ye C.Y."/>
            <person name="Mauro-Herrera M."/>
            <person name="Wang L."/>
            <person name="Li P."/>
            <person name="Sharma M."/>
            <person name="Sharma R."/>
            <person name="Ronald P.C."/>
            <person name="Panaud O."/>
            <person name="Kellogg E.A."/>
            <person name="Brutnell T.P."/>
            <person name="Doust A.N."/>
            <person name="Tuskan G.A."/>
            <person name="Rokhsar D."/>
            <person name="Devos K.M."/>
        </authorList>
    </citation>
    <scope>NUCLEOTIDE SEQUENCE [LARGE SCALE GENOMIC DNA]</scope>
    <source>
        <strain evidence="2">cv. Yugu1</strain>
    </source>
</reference>
<dbReference type="EnsemblPlants" id="KQL28124">
    <property type="protein sequence ID" value="KQL28124"/>
    <property type="gene ID" value="SETIT_020313mg"/>
</dbReference>
<dbReference type="EMBL" id="AGNK02000045">
    <property type="status" value="NOT_ANNOTATED_CDS"/>
    <property type="molecule type" value="Genomic_DNA"/>
</dbReference>